<dbReference type="Proteomes" id="UP000010297">
    <property type="component" value="Unassembled WGS sequence"/>
</dbReference>
<dbReference type="EMBL" id="BAFF01000012">
    <property type="protein sequence ID" value="GAB53174.1"/>
    <property type="molecule type" value="Genomic_DNA"/>
</dbReference>
<evidence type="ECO:0000313" key="1">
    <source>
        <dbReference type="EMBL" id="GAB53174.1"/>
    </source>
</evidence>
<comment type="caution">
    <text evidence="1">The sequence shown here is derived from an EMBL/GenBank/DDBJ whole genome shotgun (WGS) entry which is preliminary data.</text>
</comment>
<organism evidence="1 2">
    <name type="scientific">Atlantibacter hermannii NBRC 105704</name>
    <dbReference type="NCBI Taxonomy" id="1115512"/>
    <lineage>
        <taxon>Bacteria</taxon>
        <taxon>Pseudomonadati</taxon>
        <taxon>Pseudomonadota</taxon>
        <taxon>Gammaproteobacteria</taxon>
        <taxon>Enterobacterales</taxon>
        <taxon>Enterobacteriaceae</taxon>
        <taxon>Atlantibacter</taxon>
    </lineage>
</organism>
<dbReference type="AlphaFoldDB" id="H5V5B6"/>
<accession>H5V5B6</accession>
<keyword evidence="2" id="KW-1185">Reference proteome</keyword>
<reference evidence="1 2" key="1">
    <citation type="submission" date="2012-02" db="EMBL/GenBank/DDBJ databases">
        <title>Whole genome shotgun sequence of Escherichia hermannii NBRC 105704.</title>
        <authorList>
            <person name="Yoshida I."/>
            <person name="Hosoyama A."/>
            <person name="Tsuchikane K."/>
            <person name="Katsumata H."/>
            <person name="Yamazaki S."/>
            <person name="Fujita N."/>
        </authorList>
    </citation>
    <scope>NUCLEOTIDE SEQUENCE [LARGE SCALE GENOMIC DNA]</scope>
    <source>
        <strain evidence="1 2">NBRC 105704</strain>
    </source>
</reference>
<gene>
    <name evidence="1" type="ORF">EH105704_12_00610</name>
</gene>
<evidence type="ECO:0000313" key="2">
    <source>
        <dbReference type="Proteomes" id="UP000010297"/>
    </source>
</evidence>
<name>H5V5B6_ATLHE</name>
<protein>
    <submittedName>
        <fullName evidence="1">Uncharacterized protein</fullName>
    </submittedName>
</protein>
<sequence>MNRRCKTCWHSAAQSVPYTPHLCVLVTFSRRKPVIYSQIGCENAHRVYEILGVWIDDMNGEQADMLNAWLKP</sequence>
<proteinExistence type="predicted"/>